<gene>
    <name evidence="1" type="ORF">GCM10008937_11650</name>
</gene>
<keyword evidence="2" id="KW-1185">Reference proteome</keyword>
<dbReference type="Proteomes" id="UP001500191">
    <property type="component" value="Unassembled WGS sequence"/>
</dbReference>
<protein>
    <submittedName>
        <fullName evidence="1">Uncharacterized protein</fullName>
    </submittedName>
</protein>
<reference evidence="1 2" key="1">
    <citation type="journal article" date="2019" name="Int. J. Syst. Evol. Microbiol.">
        <title>The Global Catalogue of Microorganisms (GCM) 10K type strain sequencing project: providing services to taxonomists for standard genome sequencing and annotation.</title>
        <authorList>
            <consortium name="The Broad Institute Genomics Platform"/>
            <consortium name="The Broad Institute Genome Sequencing Center for Infectious Disease"/>
            <person name="Wu L."/>
            <person name="Ma J."/>
        </authorList>
    </citation>
    <scope>NUCLEOTIDE SEQUENCE [LARGE SCALE GENOMIC DNA]</scope>
    <source>
        <strain evidence="1 2">JCM 14368</strain>
    </source>
</reference>
<dbReference type="RefSeq" id="WP_343757071.1">
    <property type="nucleotide sequence ID" value="NZ_BAAADB010000008.1"/>
</dbReference>
<sequence>MNQDQQLAWATAKQFAYMQYFQRRNEGFSSEEAAKKALSTVESFLLDAGYGTTMFNGEKEQLFSELLMS</sequence>
<dbReference type="EMBL" id="BAAADB010000008">
    <property type="protein sequence ID" value="GAA0505431.1"/>
    <property type="molecule type" value="Genomic_DNA"/>
</dbReference>
<proteinExistence type="predicted"/>
<accession>A0ABN1BU22</accession>
<comment type="caution">
    <text evidence="1">The sequence shown here is derived from an EMBL/GenBank/DDBJ whole genome shotgun (WGS) entry which is preliminary data.</text>
</comment>
<evidence type="ECO:0000313" key="1">
    <source>
        <dbReference type="EMBL" id="GAA0505431.1"/>
    </source>
</evidence>
<evidence type="ECO:0000313" key="2">
    <source>
        <dbReference type="Proteomes" id="UP001500191"/>
    </source>
</evidence>
<organism evidence="1 2">
    <name type="scientific">Deinococcus depolymerans</name>
    <dbReference type="NCBI Taxonomy" id="392408"/>
    <lineage>
        <taxon>Bacteria</taxon>
        <taxon>Thermotogati</taxon>
        <taxon>Deinococcota</taxon>
        <taxon>Deinococci</taxon>
        <taxon>Deinococcales</taxon>
        <taxon>Deinococcaceae</taxon>
        <taxon>Deinococcus</taxon>
    </lineage>
</organism>
<name>A0ABN1BU22_9DEIO</name>